<evidence type="ECO:0000313" key="1">
    <source>
        <dbReference type="EMBL" id="GHO93612.1"/>
    </source>
</evidence>
<protein>
    <submittedName>
        <fullName evidence="1">Uncharacterized protein</fullName>
    </submittedName>
</protein>
<reference evidence="1" key="1">
    <citation type="submission" date="2020-10" db="EMBL/GenBank/DDBJ databases">
        <title>Taxonomic study of unclassified bacteria belonging to the class Ktedonobacteria.</title>
        <authorList>
            <person name="Yabe S."/>
            <person name="Wang C.M."/>
            <person name="Zheng Y."/>
            <person name="Sakai Y."/>
            <person name="Cavaletti L."/>
            <person name="Monciardini P."/>
            <person name="Donadio S."/>
        </authorList>
    </citation>
    <scope>NUCLEOTIDE SEQUENCE</scope>
    <source>
        <strain evidence="1">ID150040</strain>
    </source>
</reference>
<organism evidence="1 2">
    <name type="scientific">Reticulibacter mediterranei</name>
    <dbReference type="NCBI Taxonomy" id="2778369"/>
    <lineage>
        <taxon>Bacteria</taxon>
        <taxon>Bacillati</taxon>
        <taxon>Chloroflexota</taxon>
        <taxon>Ktedonobacteria</taxon>
        <taxon>Ktedonobacterales</taxon>
        <taxon>Reticulibacteraceae</taxon>
        <taxon>Reticulibacter</taxon>
    </lineage>
</organism>
<keyword evidence="2" id="KW-1185">Reference proteome</keyword>
<dbReference type="RefSeq" id="WP_220204389.1">
    <property type="nucleotide sequence ID" value="NZ_BNJK01000001.1"/>
</dbReference>
<sequence>MYQALFEVRVAPVEPTRQSIPSQFLTQSEESEEFIFFAAVHVAGFCPCNARHYLNTAMEELPASEYSSRRTRLISFTRMEEGAETDAELRRTAIFSRFDRAVAQSHIEAEFVDIPRFPLKDRSYKDGVLTRWA</sequence>
<dbReference type="Proteomes" id="UP000597444">
    <property type="component" value="Unassembled WGS sequence"/>
</dbReference>
<gene>
    <name evidence="1" type="ORF">KSF_036600</name>
</gene>
<name>A0A8J3ILU3_9CHLR</name>
<comment type="caution">
    <text evidence="1">The sequence shown here is derived from an EMBL/GenBank/DDBJ whole genome shotgun (WGS) entry which is preliminary data.</text>
</comment>
<dbReference type="AlphaFoldDB" id="A0A8J3ILU3"/>
<accession>A0A8J3ILU3</accession>
<dbReference type="EMBL" id="BNJK01000001">
    <property type="protein sequence ID" value="GHO93612.1"/>
    <property type="molecule type" value="Genomic_DNA"/>
</dbReference>
<proteinExistence type="predicted"/>
<evidence type="ECO:0000313" key="2">
    <source>
        <dbReference type="Proteomes" id="UP000597444"/>
    </source>
</evidence>